<accession>W2TDS0</accession>
<evidence type="ECO:0000256" key="8">
    <source>
        <dbReference type="ARBA" id="ARBA00022842"/>
    </source>
</evidence>
<feature type="compositionally biased region" description="Low complexity" evidence="15">
    <location>
        <begin position="20"/>
        <end position="35"/>
    </location>
</feature>
<dbReference type="Proteomes" id="UP000053676">
    <property type="component" value="Unassembled WGS sequence"/>
</dbReference>
<dbReference type="Gene3D" id="3.30.200.20">
    <property type="entry name" value="Phosphorylase Kinase, domain 1"/>
    <property type="match status" value="1"/>
</dbReference>
<keyword evidence="8" id="KW-0460">Magnesium</keyword>
<dbReference type="InterPro" id="IPR050339">
    <property type="entry name" value="CC_SR_Kinase"/>
</dbReference>
<keyword evidence="18" id="KW-1185">Reference proteome</keyword>
<evidence type="ECO:0000256" key="3">
    <source>
        <dbReference type="ARBA" id="ARBA00022679"/>
    </source>
</evidence>
<dbReference type="PANTHER" id="PTHR11042">
    <property type="entry name" value="EUKARYOTIC TRANSLATION INITIATION FACTOR 2-ALPHA KINASE EIF2-ALPHA KINASE -RELATED"/>
    <property type="match status" value="1"/>
</dbReference>
<dbReference type="SUPFAM" id="SSF56112">
    <property type="entry name" value="Protein kinase-like (PK-like)"/>
    <property type="match status" value="1"/>
</dbReference>
<dbReference type="OMA" id="WAMDIED"/>
<feature type="compositionally biased region" description="Basic residues" evidence="15">
    <location>
        <begin position="424"/>
        <end position="439"/>
    </location>
</feature>
<keyword evidence="2 14" id="KW-0723">Serine/threonine-protein kinase</keyword>
<feature type="region of interest" description="Disordered" evidence="15">
    <location>
        <begin position="1"/>
        <end position="43"/>
    </location>
</feature>
<name>W2TDS0_NECAM</name>
<dbReference type="SMART" id="SM00220">
    <property type="entry name" value="S_TKc"/>
    <property type="match status" value="1"/>
</dbReference>
<evidence type="ECO:0000313" key="18">
    <source>
        <dbReference type="Proteomes" id="UP000053676"/>
    </source>
</evidence>
<keyword evidence="4" id="KW-0479">Metal-binding</keyword>
<dbReference type="Gene3D" id="1.10.510.10">
    <property type="entry name" value="Transferase(Phosphotransferase) domain 1"/>
    <property type="match status" value="1"/>
</dbReference>
<dbReference type="InterPro" id="IPR011009">
    <property type="entry name" value="Kinase-like_dom_sf"/>
</dbReference>
<evidence type="ECO:0000313" key="17">
    <source>
        <dbReference type="EMBL" id="ETN80200.1"/>
    </source>
</evidence>
<dbReference type="GO" id="GO:0051321">
    <property type="term" value="P:meiotic cell cycle"/>
    <property type="evidence" value="ECO:0007669"/>
    <property type="project" value="TreeGrafter"/>
</dbReference>
<evidence type="ECO:0000259" key="16">
    <source>
        <dbReference type="PROSITE" id="PS50011"/>
    </source>
</evidence>
<gene>
    <name evidence="17" type="ORF">NECAME_09333</name>
</gene>
<evidence type="ECO:0000256" key="10">
    <source>
        <dbReference type="ARBA" id="ARBA00037982"/>
    </source>
</evidence>
<evidence type="ECO:0000256" key="9">
    <source>
        <dbReference type="ARBA" id="ARBA00023306"/>
    </source>
</evidence>
<dbReference type="InterPro" id="IPR000719">
    <property type="entry name" value="Prot_kinase_dom"/>
</dbReference>
<proteinExistence type="inferred from homology"/>
<dbReference type="PROSITE" id="PS00107">
    <property type="entry name" value="PROTEIN_KINASE_ATP"/>
    <property type="match status" value="1"/>
</dbReference>
<evidence type="ECO:0000256" key="7">
    <source>
        <dbReference type="ARBA" id="ARBA00022840"/>
    </source>
</evidence>
<evidence type="ECO:0000256" key="11">
    <source>
        <dbReference type="ARBA" id="ARBA00047899"/>
    </source>
</evidence>
<dbReference type="GO" id="GO:0110031">
    <property type="term" value="P:negative regulation of G2/MI transition of meiotic cell cycle"/>
    <property type="evidence" value="ECO:0007669"/>
    <property type="project" value="TreeGrafter"/>
</dbReference>
<keyword evidence="5 13" id="KW-0547">Nucleotide-binding</keyword>
<evidence type="ECO:0000256" key="6">
    <source>
        <dbReference type="ARBA" id="ARBA00022777"/>
    </source>
</evidence>
<dbReference type="GO" id="GO:0005634">
    <property type="term" value="C:nucleus"/>
    <property type="evidence" value="ECO:0007669"/>
    <property type="project" value="TreeGrafter"/>
</dbReference>
<evidence type="ECO:0000256" key="2">
    <source>
        <dbReference type="ARBA" id="ARBA00022527"/>
    </source>
</evidence>
<dbReference type="EMBL" id="KI659171">
    <property type="protein sequence ID" value="ETN80200.1"/>
    <property type="molecule type" value="Genomic_DNA"/>
</dbReference>
<organism evidence="17 18">
    <name type="scientific">Necator americanus</name>
    <name type="common">Human hookworm</name>
    <dbReference type="NCBI Taxonomy" id="51031"/>
    <lineage>
        <taxon>Eukaryota</taxon>
        <taxon>Metazoa</taxon>
        <taxon>Ecdysozoa</taxon>
        <taxon>Nematoda</taxon>
        <taxon>Chromadorea</taxon>
        <taxon>Rhabditida</taxon>
        <taxon>Rhabditina</taxon>
        <taxon>Rhabditomorpha</taxon>
        <taxon>Strongyloidea</taxon>
        <taxon>Ancylostomatidae</taxon>
        <taxon>Bunostominae</taxon>
        <taxon>Necator</taxon>
    </lineage>
</organism>
<evidence type="ECO:0000256" key="12">
    <source>
        <dbReference type="ARBA" id="ARBA00048679"/>
    </source>
</evidence>
<dbReference type="GO" id="GO:0004674">
    <property type="term" value="F:protein serine/threonine kinase activity"/>
    <property type="evidence" value="ECO:0007669"/>
    <property type="project" value="UniProtKB-KW"/>
</dbReference>
<dbReference type="InterPro" id="IPR008271">
    <property type="entry name" value="Ser/Thr_kinase_AS"/>
</dbReference>
<evidence type="ECO:0000256" key="4">
    <source>
        <dbReference type="ARBA" id="ARBA00022723"/>
    </source>
</evidence>
<dbReference type="PROSITE" id="PS50011">
    <property type="entry name" value="PROTEIN_KINASE_DOM"/>
    <property type="match status" value="1"/>
</dbReference>
<dbReference type="OrthoDB" id="5337378at2759"/>
<comment type="catalytic activity">
    <reaction evidence="11">
        <text>L-threonyl-[protein] + ATP = O-phospho-L-threonyl-[protein] + ADP + H(+)</text>
        <dbReference type="Rhea" id="RHEA:46608"/>
        <dbReference type="Rhea" id="RHEA-COMP:11060"/>
        <dbReference type="Rhea" id="RHEA-COMP:11605"/>
        <dbReference type="ChEBI" id="CHEBI:15378"/>
        <dbReference type="ChEBI" id="CHEBI:30013"/>
        <dbReference type="ChEBI" id="CHEBI:30616"/>
        <dbReference type="ChEBI" id="CHEBI:61977"/>
        <dbReference type="ChEBI" id="CHEBI:456216"/>
        <dbReference type="EC" id="2.7.11.1"/>
    </reaction>
</comment>
<comment type="catalytic activity">
    <reaction evidence="12">
        <text>L-seryl-[protein] + ATP = O-phospho-L-seryl-[protein] + ADP + H(+)</text>
        <dbReference type="Rhea" id="RHEA:17989"/>
        <dbReference type="Rhea" id="RHEA-COMP:9863"/>
        <dbReference type="Rhea" id="RHEA-COMP:11604"/>
        <dbReference type="ChEBI" id="CHEBI:15378"/>
        <dbReference type="ChEBI" id="CHEBI:29999"/>
        <dbReference type="ChEBI" id="CHEBI:30616"/>
        <dbReference type="ChEBI" id="CHEBI:83421"/>
        <dbReference type="ChEBI" id="CHEBI:456216"/>
        <dbReference type="EC" id="2.7.11.1"/>
    </reaction>
</comment>
<dbReference type="GO" id="GO:0005737">
    <property type="term" value="C:cytoplasm"/>
    <property type="evidence" value="ECO:0007669"/>
    <property type="project" value="TreeGrafter"/>
</dbReference>
<keyword evidence="9" id="KW-0131">Cell cycle</keyword>
<keyword evidence="3" id="KW-0808">Transferase</keyword>
<dbReference type="KEGG" id="nai:NECAME_09333"/>
<dbReference type="GO" id="GO:0005524">
    <property type="term" value="F:ATP binding"/>
    <property type="evidence" value="ECO:0007669"/>
    <property type="project" value="UniProtKB-UniRule"/>
</dbReference>
<dbReference type="InterPro" id="IPR017441">
    <property type="entry name" value="Protein_kinase_ATP_BS"/>
</dbReference>
<sequence length="439" mass="49914">MECGEVVTEHPPLPHNTHPSSRVSVTRTTRSSGRVYPPGFPVMRPHQISAKKTPLRTHLSPMYHFSKTKTYMEQCFKVIKILGNGSFGQVLDVKCLETGKRFAIKKALRTFESSGKRRRQLLEVINHESITPHPNIVRFEKAWEERQVVRGGRLYIQTELCGPNLDDYRAKFGPLSTRELWTVLEDTLKALRHLHSEKLLHLDVKPSNIFVSLDNTMCKLGDFGLAVNLTMTPAEWADEGDRNYMAPELLNEPPTSAADMYSLGITMLELATKVDIETNRSMIREGSWPESWLADVALEVQEKIASLLRHEPKSRPSAAELLEDVTKVHFSRATFKRIRRVESPKDKEYYIDKDWDFESEDVVHPPSLRAKRKYDKTFISPPLRKRLIFEEDGEEPSTPIAEANVAALSLDSLDGEFKGSPPVKKAKISGIKTKKVCPD</sequence>
<dbReference type="Pfam" id="PF00069">
    <property type="entry name" value="Pkinase"/>
    <property type="match status" value="1"/>
</dbReference>
<keyword evidence="7 13" id="KW-0067">ATP-binding</keyword>
<comment type="similarity">
    <text evidence="10">Belongs to the protein kinase superfamily. Ser/Thr protein kinase family. GCN2 subfamily.</text>
</comment>
<dbReference type="AlphaFoldDB" id="W2TDS0"/>
<evidence type="ECO:0000256" key="15">
    <source>
        <dbReference type="SAM" id="MobiDB-lite"/>
    </source>
</evidence>
<protein>
    <recommendedName>
        <fullName evidence="1">non-specific serine/threonine protein kinase</fullName>
        <ecNumber evidence="1">2.7.11.1</ecNumber>
    </recommendedName>
</protein>
<dbReference type="STRING" id="51031.W2TDS0"/>
<evidence type="ECO:0000256" key="14">
    <source>
        <dbReference type="RuleBase" id="RU000304"/>
    </source>
</evidence>
<dbReference type="GO" id="GO:0046872">
    <property type="term" value="F:metal ion binding"/>
    <property type="evidence" value="ECO:0007669"/>
    <property type="project" value="UniProtKB-KW"/>
</dbReference>
<evidence type="ECO:0000256" key="5">
    <source>
        <dbReference type="ARBA" id="ARBA00022741"/>
    </source>
</evidence>
<keyword evidence="6 17" id="KW-0418">Kinase</keyword>
<feature type="domain" description="Protein kinase" evidence="16">
    <location>
        <begin position="76"/>
        <end position="330"/>
    </location>
</feature>
<dbReference type="PANTHER" id="PTHR11042:SF183">
    <property type="entry name" value="MEMBRANE-ASSOCIATED TYROSINE- AND THREONINE-SPECIFIC CDC2-INHIBITORY KINASE"/>
    <property type="match status" value="1"/>
</dbReference>
<feature type="region of interest" description="Disordered" evidence="15">
    <location>
        <begin position="415"/>
        <end position="439"/>
    </location>
</feature>
<evidence type="ECO:0000256" key="13">
    <source>
        <dbReference type="PROSITE-ProRule" id="PRU10141"/>
    </source>
</evidence>
<feature type="binding site" evidence="13">
    <location>
        <position position="106"/>
    </location>
    <ligand>
        <name>ATP</name>
        <dbReference type="ChEBI" id="CHEBI:30616"/>
    </ligand>
</feature>
<reference evidence="18" key="1">
    <citation type="journal article" date="2014" name="Nat. Genet.">
        <title>Genome of the human hookworm Necator americanus.</title>
        <authorList>
            <person name="Tang Y.T."/>
            <person name="Gao X."/>
            <person name="Rosa B.A."/>
            <person name="Abubucker S."/>
            <person name="Hallsworth-Pepin K."/>
            <person name="Martin J."/>
            <person name="Tyagi R."/>
            <person name="Heizer E."/>
            <person name="Zhang X."/>
            <person name="Bhonagiri-Palsikar V."/>
            <person name="Minx P."/>
            <person name="Warren W.C."/>
            <person name="Wang Q."/>
            <person name="Zhan B."/>
            <person name="Hotez P.J."/>
            <person name="Sternberg P.W."/>
            <person name="Dougall A."/>
            <person name="Gaze S.T."/>
            <person name="Mulvenna J."/>
            <person name="Sotillo J."/>
            <person name="Ranganathan S."/>
            <person name="Rabelo E.M."/>
            <person name="Wilson R.K."/>
            <person name="Felgner P.L."/>
            <person name="Bethony J."/>
            <person name="Hawdon J.M."/>
            <person name="Gasser R.B."/>
            <person name="Loukas A."/>
            <person name="Mitreva M."/>
        </authorList>
    </citation>
    <scope>NUCLEOTIDE SEQUENCE [LARGE SCALE GENOMIC DNA]</scope>
</reference>
<dbReference type="PROSITE" id="PS00108">
    <property type="entry name" value="PROTEIN_KINASE_ST"/>
    <property type="match status" value="1"/>
</dbReference>
<dbReference type="EC" id="2.7.11.1" evidence="1"/>
<evidence type="ECO:0000256" key="1">
    <source>
        <dbReference type="ARBA" id="ARBA00012513"/>
    </source>
</evidence>